<evidence type="ECO:0000313" key="2">
    <source>
        <dbReference type="EMBL" id="MCX5567794.1"/>
    </source>
</evidence>
<feature type="transmembrane region" description="Helical" evidence="1">
    <location>
        <begin position="12"/>
        <end position="30"/>
    </location>
</feature>
<feature type="transmembrane region" description="Helical" evidence="1">
    <location>
        <begin position="151"/>
        <end position="177"/>
    </location>
</feature>
<keyword evidence="1" id="KW-0812">Transmembrane</keyword>
<keyword evidence="1" id="KW-0472">Membrane</keyword>
<feature type="transmembrane region" description="Helical" evidence="1">
    <location>
        <begin position="127"/>
        <end position="145"/>
    </location>
</feature>
<dbReference type="RefSeq" id="WP_266336771.1">
    <property type="nucleotide sequence ID" value="NZ_JAPKNK010000001.1"/>
</dbReference>
<feature type="transmembrane region" description="Helical" evidence="1">
    <location>
        <begin position="42"/>
        <end position="65"/>
    </location>
</feature>
<sequence>MAQVAELTGQQATMRIAATLAASTTIVLFLGSKAPLEPAAALAALAPIALCALLYLAGALAAVSVMSLSRRPILGAAALTGIAPFGPLLPPSEDWALFAAFAILGLLTASSLRAVVAAFARERLGSLCGAFGLGLVVAIAAGAGLTEGPLMQMVLALTGIAACLAVASVVATSPVPVAPVRLR</sequence>
<evidence type="ECO:0000313" key="3">
    <source>
        <dbReference type="Proteomes" id="UP001144805"/>
    </source>
</evidence>
<dbReference type="Proteomes" id="UP001144805">
    <property type="component" value="Unassembled WGS sequence"/>
</dbReference>
<comment type="caution">
    <text evidence="2">The sequence shown here is derived from an EMBL/GenBank/DDBJ whole genome shotgun (WGS) entry which is preliminary data.</text>
</comment>
<accession>A0A9X3DY46</accession>
<organism evidence="2 3">
    <name type="scientific">Kaistia nematophila</name>
    <dbReference type="NCBI Taxonomy" id="2994654"/>
    <lineage>
        <taxon>Bacteria</taxon>
        <taxon>Pseudomonadati</taxon>
        <taxon>Pseudomonadota</taxon>
        <taxon>Alphaproteobacteria</taxon>
        <taxon>Hyphomicrobiales</taxon>
        <taxon>Kaistiaceae</taxon>
        <taxon>Kaistia</taxon>
    </lineage>
</organism>
<keyword evidence="3" id="KW-1185">Reference proteome</keyword>
<protein>
    <submittedName>
        <fullName evidence="2">Uncharacterized protein</fullName>
    </submittedName>
</protein>
<dbReference type="AlphaFoldDB" id="A0A9X3DY46"/>
<evidence type="ECO:0000256" key="1">
    <source>
        <dbReference type="SAM" id="Phobius"/>
    </source>
</evidence>
<feature type="transmembrane region" description="Helical" evidence="1">
    <location>
        <begin position="95"/>
        <end position="120"/>
    </location>
</feature>
<dbReference type="EMBL" id="JAPKNK010000001">
    <property type="protein sequence ID" value="MCX5567794.1"/>
    <property type="molecule type" value="Genomic_DNA"/>
</dbReference>
<proteinExistence type="predicted"/>
<reference evidence="2" key="1">
    <citation type="submission" date="2022-11" db="EMBL/GenBank/DDBJ databases">
        <title>Biodiversity and phylogenetic relationships of bacteria.</title>
        <authorList>
            <person name="Machado R.A.R."/>
            <person name="Bhat A."/>
            <person name="Loulou A."/>
            <person name="Kallel S."/>
        </authorList>
    </citation>
    <scope>NUCLEOTIDE SEQUENCE</scope>
    <source>
        <strain evidence="2">K-TC2</strain>
    </source>
</reference>
<keyword evidence="1" id="KW-1133">Transmembrane helix</keyword>
<gene>
    <name evidence="2" type="ORF">OSH07_01165</name>
</gene>
<name>A0A9X3DY46_9HYPH</name>
<feature type="transmembrane region" description="Helical" evidence="1">
    <location>
        <begin position="72"/>
        <end position="89"/>
    </location>
</feature>